<reference evidence="1" key="2">
    <citation type="journal article" date="2000" name="Genome Res.">
        <title>Normalization and subtraction of cap-trapper-selected cDNAs to prepare full-length cDNA libraries for rapid discovery of new genes.</title>
        <authorList>
            <person name="Carninci P."/>
            <person name="Shibata Y."/>
            <person name="Hayatsu N."/>
            <person name="Sugahara Y."/>
            <person name="Shibata K."/>
            <person name="Itoh M."/>
            <person name="Konno H."/>
            <person name="Okazaki Y."/>
            <person name="Muramatsu M."/>
            <person name="Hayashizaki Y."/>
        </authorList>
    </citation>
    <scope>NUCLEOTIDE SEQUENCE</scope>
    <source>
        <strain evidence="1">C57BL/6J</strain>
        <tissue evidence="1">Eyeball</tissue>
    </source>
</reference>
<organism evidence="1">
    <name type="scientific">Mus musculus</name>
    <name type="common">Mouse</name>
    <dbReference type="NCBI Taxonomy" id="10090"/>
    <lineage>
        <taxon>Eukaryota</taxon>
        <taxon>Metazoa</taxon>
        <taxon>Chordata</taxon>
        <taxon>Craniata</taxon>
        <taxon>Vertebrata</taxon>
        <taxon>Euteleostomi</taxon>
        <taxon>Mammalia</taxon>
        <taxon>Eutheria</taxon>
        <taxon>Euarchontoglires</taxon>
        <taxon>Glires</taxon>
        <taxon>Rodentia</taxon>
        <taxon>Myomorpha</taxon>
        <taxon>Muroidea</taxon>
        <taxon>Muridae</taxon>
        <taxon>Murinae</taxon>
        <taxon>Mus</taxon>
        <taxon>Mus</taxon>
    </lineage>
</organism>
<sequence length="166" mass="19538">MAAGRGLARFTDLEELDEVITERKTKRHKLRSYQGKRPFLWKHHELKEKNIESHIPYVCRETEYLITKFRPNWLLSETLIPKTKTNEQSPNDGMRDGSASKNICFCFCFFQRTGVRFPEPTRCLTTIRCSSSRRSIACAIFWPQWAPSDTRRCKDSSRQNTPLHKI</sequence>
<reference evidence="1" key="3">
    <citation type="journal article" date="2000" name="Genome Res.">
        <title>RIKEN integrated sequence analysis (RISA) system--384-format sequencing pipeline with 384 multicapillary sequencer.</title>
        <authorList>
            <person name="Shibata K."/>
            <person name="Itoh M."/>
            <person name="Aizawa K."/>
            <person name="Nagaoka S."/>
            <person name="Sasaki N."/>
            <person name="Carninci P."/>
            <person name="Konno H."/>
            <person name="Akiyama J."/>
            <person name="Nishi K."/>
            <person name="Kitsunai T."/>
            <person name="Tashiro H."/>
            <person name="Itoh M."/>
            <person name="Sumi N."/>
            <person name="Ishii Y."/>
            <person name="Nakamura S."/>
            <person name="Hazama M."/>
            <person name="Nishine T."/>
            <person name="Harada A."/>
            <person name="Yamamoto R."/>
            <person name="Matsumoto H."/>
            <person name="Sakaguchi S."/>
            <person name="Ikegami T."/>
            <person name="Kashiwagi K."/>
            <person name="Fujiwake S."/>
            <person name="Inoue K."/>
            <person name="Togawa Y."/>
            <person name="Izawa M."/>
            <person name="Ohara E."/>
            <person name="Watahiki M."/>
            <person name="Yoneda Y."/>
            <person name="Ishikawa T."/>
            <person name="Ozawa K."/>
            <person name="Tanaka T."/>
            <person name="Matsuura S."/>
            <person name="Kawai J."/>
            <person name="Okazaki Y."/>
            <person name="Muramatsu M."/>
            <person name="Inoue Y."/>
            <person name="Kira A."/>
            <person name="Hayashizaki Y."/>
        </authorList>
    </citation>
    <scope>NUCLEOTIDE SEQUENCE</scope>
    <source>
        <strain evidence="1">C57BL/6J</strain>
        <tissue evidence="1">Eyeball</tissue>
    </source>
</reference>
<dbReference type="MGI" id="MGI:3712488">
    <property type="gene designation" value="E130009M23Rik"/>
</dbReference>
<dbReference type="AGR" id="MGI:3712488"/>
<reference evidence="1" key="8">
    <citation type="journal article" date="2005" name="Science">
        <title>Antisense Transcription in the Mammalian Transcriptome.</title>
        <authorList>
            <consortium name="RIKEN Genome Exploration Research Group and Genome Science Group (Genome Network Project Core Group) and the FANTOM Consortium"/>
        </authorList>
    </citation>
    <scope>NUCLEOTIDE SEQUENCE</scope>
    <source>
        <strain evidence="1">C57BL/6J</strain>
        <tissue evidence="1">Eyeball</tissue>
    </source>
</reference>
<reference evidence="1" key="6">
    <citation type="journal article" date="2002" name="Nature">
        <title>Analysis of the mouse transcriptome based on functional annotation of 60,770 full-length cDNAs.</title>
        <authorList>
            <consortium name="The FANTOM Consortium and the RIKEN Genome Exploration Research Group Phase I and II Team"/>
        </authorList>
    </citation>
    <scope>NUCLEOTIDE SEQUENCE</scope>
    <source>
        <strain evidence="1">C57BL/6J</strain>
        <tissue evidence="1">Eyeball</tissue>
    </source>
</reference>
<evidence type="ECO:0000313" key="2">
    <source>
        <dbReference type="MGI" id="MGI:3712488"/>
    </source>
</evidence>
<reference evidence="1" key="7">
    <citation type="journal article" date="2005" name="Science">
        <title>The Transcriptional Landscape of the Mammalian Genome.</title>
        <authorList>
            <consortium name="The FANTOM Consortium"/>
            <consortium name="Riken Genome Exploration Research Group and Genome Science Group (Genome Network Project Core Group)"/>
        </authorList>
    </citation>
    <scope>NUCLEOTIDE SEQUENCE</scope>
    <source>
        <strain evidence="1">C57BL/6J</strain>
        <tissue evidence="1">Eyeball</tissue>
    </source>
</reference>
<proteinExistence type="evidence at transcript level"/>
<dbReference type="AlphaFoldDB" id="Q8BPU3"/>
<name>Q8BPU3_MOUSE</name>
<reference evidence="1" key="1">
    <citation type="journal article" date="1999" name="Methods Enzymol.">
        <title>High-efficiency full-length cDNA cloning.</title>
        <authorList>
            <person name="Carninci P."/>
            <person name="Hayashizaki Y."/>
        </authorList>
    </citation>
    <scope>NUCLEOTIDE SEQUENCE</scope>
    <source>
        <strain evidence="1">C57BL/6J</strain>
        <tissue evidence="1">Eyeball</tissue>
    </source>
</reference>
<evidence type="ECO:0000313" key="1">
    <source>
        <dbReference type="EMBL" id="BAC35345.1"/>
    </source>
</evidence>
<accession>Q8BPU3</accession>
<reference evidence="1" key="5">
    <citation type="submission" date="2001-07" db="EMBL/GenBank/DDBJ databases">
        <authorList>
            <person name="Adachi J."/>
            <person name="Aizawa K."/>
            <person name="Akimura T."/>
            <person name="Arakawa T."/>
            <person name="Bono H."/>
            <person name="Carninci P."/>
            <person name="Fukuda S."/>
            <person name="Furuno M."/>
            <person name="Hanagaki T."/>
            <person name="Hara A."/>
            <person name="Hashizume W."/>
            <person name="Hayashida K."/>
            <person name="Hayatsu N."/>
            <person name="Hiramoto K."/>
            <person name="Hiraoka T."/>
            <person name="Hirozane T."/>
            <person name="Hori F."/>
            <person name="Imotani K."/>
            <person name="Ishii Y."/>
            <person name="Itoh M."/>
            <person name="Kagawa I."/>
            <person name="Kasukawa T."/>
            <person name="Katoh H."/>
            <person name="Kawai J."/>
            <person name="Kojima Y."/>
            <person name="Kondo S."/>
            <person name="Konno H."/>
            <person name="Kouda M."/>
            <person name="Koya S."/>
            <person name="Kurihara C."/>
            <person name="Matsuyama T."/>
            <person name="Miyazaki A."/>
            <person name="Murata M."/>
            <person name="Nakamura M."/>
            <person name="Nishi K."/>
            <person name="Nomura K."/>
            <person name="Numazaki R."/>
            <person name="Ohno M."/>
            <person name="Ohsato N."/>
            <person name="Okazaki Y."/>
            <person name="Saito R."/>
            <person name="Saitoh H."/>
            <person name="Sakai C."/>
            <person name="Sakai K."/>
            <person name="Sakazume N."/>
            <person name="Sano H."/>
            <person name="Sasaki D."/>
            <person name="Shibata K."/>
            <person name="Shinagawa A."/>
            <person name="Shiraki T."/>
            <person name="Sogabe Y."/>
            <person name="Tagami M."/>
            <person name="Tagawa A."/>
            <person name="Takahashi F."/>
            <person name="Takaku-Akahira S."/>
            <person name="Takeda Y."/>
            <person name="Tanaka T."/>
            <person name="Tomaru A."/>
            <person name="Toya T."/>
            <person name="Yasunishi A."/>
            <person name="Muramatsu M."/>
            <person name="Hayashizaki Y."/>
        </authorList>
    </citation>
    <scope>NUCLEOTIDE SEQUENCE</scope>
    <source>
        <strain evidence="1">C57BL/6J</strain>
        <tissue evidence="1">Eyeball</tissue>
    </source>
</reference>
<gene>
    <name evidence="2" type="primary">E130009M23Rik</name>
    <name evidence="2" type="synonym">Entpd1</name>
</gene>
<reference evidence="1" key="4">
    <citation type="journal article" date="2001" name="Nature">
        <title>Functional annotation of a full-length mouse cDNA collection.</title>
        <authorList>
            <consortium name="The RIKEN Genome Exploration Research Group Phase II Team and the FANTOM Consortium"/>
        </authorList>
    </citation>
    <scope>NUCLEOTIDE SEQUENCE</scope>
    <source>
        <strain evidence="1">C57BL/6J</strain>
        <tissue evidence="1">Eyeball</tissue>
    </source>
</reference>
<protein>
    <submittedName>
        <fullName evidence="1">Uncharacterized protein</fullName>
    </submittedName>
</protein>
<dbReference type="EMBL" id="AK053322">
    <property type="protein sequence ID" value="BAC35345.1"/>
    <property type="molecule type" value="mRNA"/>
</dbReference>